<comment type="caution">
    <text evidence="9">The sequence shown here is derived from an EMBL/GenBank/DDBJ whole genome shotgun (WGS) entry which is preliminary data.</text>
</comment>
<name>A0ABR9R794_9FIRM</name>
<dbReference type="PROSITE" id="PS50005">
    <property type="entry name" value="TPR"/>
    <property type="match status" value="1"/>
</dbReference>
<dbReference type="GO" id="GO:0004674">
    <property type="term" value="F:protein serine/threonine kinase activity"/>
    <property type="evidence" value="ECO:0007669"/>
    <property type="project" value="UniProtKB-KW"/>
</dbReference>
<dbReference type="Pfam" id="PF02493">
    <property type="entry name" value="MORN"/>
    <property type="match status" value="2"/>
</dbReference>
<dbReference type="PROSITE" id="PS00107">
    <property type="entry name" value="PROTEIN_KINASE_ATP"/>
    <property type="match status" value="1"/>
</dbReference>
<sequence>MSFPELLNETYEIQRIIGKGGMSVVYLARHRRLNSLWAVKEVRRIQNSRFDFLAEANLLKQLSHPMLPRIADIFDTPEAVYLVEEYVEGQDLRMMVRANGPFPEPVVRNWMLRLCDVLDYLHNQTPAIIYRDMKPANIMLLPDGSLKLIDFGIARTYKATSLSDTTMAGTRGFAAPEQFSGRQTDARTDIYSLGVTIYYLLTGKSPSDPPYELLPLRQVNPSLSAGMEAILTKCTQPEPEDRYQDVRRLRFALQQPAAAAAPSASAKKPRWLRRVLCTAAALLLVAGAAAGGVFLYRYSVQKQNDALYSDGMAALNAGAYDTAVSDFEELLDRDPQRNDALLGLGDTCLARAEAAGEDADAGQVRGWYDQARTAYETAGQQGSAEAQARLDTCAASLAAFEKHCRQMELIAAAYEVFATGDGDAMDALLSQEDYQTLFDADDEDPIVYGDDPGYTLVVYPYHRAGGASCPGFYYYGDWQNNQRSGLGIWYYIDSGSTYRYVGSWANDLPNGEGVVYAATLSAPEQTPYDPVYTLWERSTGTFTDGYFDGDIVVEGEKSDGSTYQETTKHDMGYHVRIPYDELPAYCTALFSREEIEAIEEQGQYVSSTYRTGDGQVVILLSTPDKRCSVLFATKDPQ</sequence>
<dbReference type="CDD" id="cd14014">
    <property type="entry name" value="STKc_PknB_like"/>
    <property type="match status" value="1"/>
</dbReference>
<dbReference type="Gene3D" id="1.25.40.10">
    <property type="entry name" value="Tetratricopeptide repeat domain"/>
    <property type="match status" value="1"/>
</dbReference>
<dbReference type="InterPro" id="IPR003409">
    <property type="entry name" value="MORN"/>
</dbReference>
<evidence type="ECO:0000256" key="2">
    <source>
        <dbReference type="ARBA" id="ARBA00022737"/>
    </source>
</evidence>
<dbReference type="Pfam" id="PF00069">
    <property type="entry name" value="Pkinase"/>
    <property type="match status" value="1"/>
</dbReference>
<dbReference type="EMBL" id="JADCKC010000004">
    <property type="protein sequence ID" value="MBE5038757.1"/>
    <property type="molecule type" value="Genomic_DNA"/>
</dbReference>
<dbReference type="InterPro" id="IPR011009">
    <property type="entry name" value="Kinase-like_dom_sf"/>
</dbReference>
<evidence type="ECO:0000256" key="6">
    <source>
        <dbReference type="PROSITE-ProRule" id="PRU00339"/>
    </source>
</evidence>
<keyword evidence="10" id="KW-1185">Reference proteome</keyword>
<feature type="binding site" evidence="7">
    <location>
        <position position="40"/>
    </location>
    <ligand>
        <name>ATP</name>
        <dbReference type="ChEBI" id="CHEBI:30616"/>
    </ligand>
</feature>
<dbReference type="SUPFAM" id="SSF56112">
    <property type="entry name" value="Protein kinase-like (PK-like)"/>
    <property type="match status" value="1"/>
</dbReference>
<keyword evidence="1" id="KW-0808">Transferase</keyword>
<keyword evidence="9" id="KW-0723">Serine/threonine-protein kinase</keyword>
<dbReference type="PROSITE" id="PS50011">
    <property type="entry name" value="PROTEIN_KINASE_DOM"/>
    <property type="match status" value="1"/>
</dbReference>
<dbReference type="Gene3D" id="1.10.510.10">
    <property type="entry name" value="Transferase(Phosphotransferase) domain 1"/>
    <property type="match status" value="1"/>
</dbReference>
<reference evidence="9 10" key="1">
    <citation type="submission" date="2020-10" db="EMBL/GenBank/DDBJ databases">
        <title>ChiBAC.</title>
        <authorList>
            <person name="Zenner C."/>
            <person name="Hitch T.C.A."/>
            <person name="Clavel T."/>
        </authorList>
    </citation>
    <scope>NUCLEOTIDE SEQUENCE [LARGE SCALE GENOMIC DNA]</scope>
    <source>
        <strain evidence="9 10">DSM 109015</strain>
    </source>
</reference>
<dbReference type="PANTHER" id="PTHR43289">
    <property type="entry name" value="MITOGEN-ACTIVATED PROTEIN KINASE KINASE KINASE 20-RELATED"/>
    <property type="match status" value="1"/>
</dbReference>
<dbReference type="InterPro" id="IPR019734">
    <property type="entry name" value="TPR_rpt"/>
</dbReference>
<dbReference type="RefSeq" id="WP_193503236.1">
    <property type="nucleotide sequence ID" value="NZ_JADCKC010000004.1"/>
</dbReference>
<evidence type="ECO:0000256" key="1">
    <source>
        <dbReference type="ARBA" id="ARBA00022679"/>
    </source>
</evidence>
<keyword evidence="3 7" id="KW-0547">Nucleotide-binding</keyword>
<gene>
    <name evidence="9" type="ORF">INF35_13260</name>
</gene>
<evidence type="ECO:0000256" key="7">
    <source>
        <dbReference type="PROSITE-ProRule" id="PRU10141"/>
    </source>
</evidence>
<evidence type="ECO:0000256" key="5">
    <source>
        <dbReference type="ARBA" id="ARBA00022840"/>
    </source>
</evidence>
<dbReference type="SMART" id="SM00220">
    <property type="entry name" value="S_TKc"/>
    <property type="match status" value="1"/>
</dbReference>
<dbReference type="InterPro" id="IPR000719">
    <property type="entry name" value="Prot_kinase_dom"/>
</dbReference>
<dbReference type="PROSITE" id="PS00108">
    <property type="entry name" value="PROTEIN_KINASE_ST"/>
    <property type="match status" value="1"/>
</dbReference>
<keyword evidence="2" id="KW-0677">Repeat</keyword>
<dbReference type="InterPro" id="IPR008271">
    <property type="entry name" value="Ser/Thr_kinase_AS"/>
</dbReference>
<protein>
    <submittedName>
        <fullName evidence="9">Serine/threonine protein kinase</fullName>
    </submittedName>
</protein>
<dbReference type="SUPFAM" id="SSF82185">
    <property type="entry name" value="Histone H3 K4-specific methyltransferase SET7/9 N-terminal domain"/>
    <property type="match status" value="1"/>
</dbReference>
<dbReference type="InterPro" id="IPR011990">
    <property type="entry name" value="TPR-like_helical_dom_sf"/>
</dbReference>
<dbReference type="SMART" id="SM00698">
    <property type="entry name" value="MORN"/>
    <property type="match status" value="2"/>
</dbReference>
<feature type="repeat" description="TPR" evidence="6">
    <location>
        <begin position="304"/>
        <end position="337"/>
    </location>
</feature>
<dbReference type="InterPro" id="IPR017441">
    <property type="entry name" value="Protein_kinase_ATP_BS"/>
</dbReference>
<evidence type="ECO:0000256" key="4">
    <source>
        <dbReference type="ARBA" id="ARBA00022777"/>
    </source>
</evidence>
<evidence type="ECO:0000313" key="10">
    <source>
        <dbReference type="Proteomes" id="UP000768567"/>
    </source>
</evidence>
<evidence type="ECO:0000313" key="9">
    <source>
        <dbReference type="EMBL" id="MBE5038757.1"/>
    </source>
</evidence>
<organism evidence="9 10">
    <name type="scientific">Gemmiger gallinarum</name>
    <dbReference type="NCBI Taxonomy" id="2779354"/>
    <lineage>
        <taxon>Bacteria</taxon>
        <taxon>Bacillati</taxon>
        <taxon>Bacillota</taxon>
        <taxon>Clostridia</taxon>
        <taxon>Eubacteriales</taxon>
        <taxon>Gemmiger</taxon>
    </lineage>
</organism>
<keyword evidence="4 9" id="KW-0418">Kinase</keyword>
<keyword evidence="6" id="KW-0802">TPR repeat</keyword>
<proteinExistence type="predicted"/>
<accession>A0ABR9R794</accession>
<feature type="domain" description="Protein kinase" evidence="8">
    <location>
        <begin position="11"/>
        <end position="258"/>
    </location>
</feature>
<evidence type="ECO:0000256" key="3">
    <source>
        <dbReference type="ARBA" id="ARBA00022741"/>
    </source>
</evidence>
<keyword evidence="5 7" id="KW-0067">ATP-binding</keyword>
<dbReference type="PANTHER" id="PTHR43289:SF34">
    <property type="entry name" value="SERINE_THREONINE-PROTEIN KINASE YBDM-RELATED"/>
    <property type="match status" value="1"/>
</dbReference>
<evidence type="ECO:0000259" key="8">
    <source>
        <dbReference type="PROSITE" id="PS50011"/>
    </source>
</evidence>
<dbReference type="Proteomes" id="UP000768567">
    <property type="component" value="Unassembled WGS sequence"/>
</dbReference>